<sequence>MRLSFLKVVMAVATAFSMAQATPVAKSTDELHAAERGEVNLVGKKVSVVSGVVLTNGLVDCFGQNGMNVAKAWAEDLYSRWFYANHPGTIVNIDTFASTVELNTQYCITVDAVFTFSSFYDAQAFASFAVLFVTGSLKRDEAQANPDFPMGVFINGVDLPMDHVYFGNATAIDWTPKDDSGTLAKRQKLQNCQNYCPGVELTTRMTNICNDWSFPTGNKVTC</sequence>
<dbReference type="Proteomes" id="UP001143910">
    <property type="component" value="Unassembled WGS sequence"/>
</dbReference>
<gene>
    <name evidence="1" type="ORF">NQ176_g7094</name>
</gene>
<keyword evidence="2" id="KW-1185">Reference proteome</keyword>
<accession>A0ACC1N266</accession>
<dbReference type="EMBL" id="JANJQO010001128">
    <property type="protein sequence ID" value="KAJ2972543.1"/>
    <property type="molecule type" value="Genomic_DNA"/>
</dbReference>
<evidence type="ECO:0000313" key="1">
    <source>
        <dbReference type="EMBL" id="KAJ2972543.1"/>
    </source>
</evidence>
<protein>
    <submittedName>
        <fullName evidence="1">Uncharacterized protein</fullName>
    </submittedName>
</protein>
<name>A0ACC1N266_9HYPO</name>
<evidence type="ECO:0000313" key="2">
    <source>
        <dbReference type="Proteomes" id="UP001143910"/>
    </source>
</evidence>
<comment type="caution">
    <text evidence="1">The sequence shown here is derived from an EMBL/GenBank/DDBJ whole genome shotgun (WGS) entry which is preliminary data.</text>
</comment>
<proteinExistence type="predicted"/>
<reference evidence="1" key="1">
    <citation type="submission" date="2022-08" db="EMBL/GenBank/DDBJ databases">
        <title>Genome Sequence of Lecanicillium fungicola.</title>
        <authorList>
            <person name="Buettner E."/>
        </authorList>
    </citation>
    <scope>NUCLEOTIDE SEQUENCE</scope>
    <source>
        <strain evidence="1">Babe33</strain>
    </source>
</reference>
<organism evidence="1 2">
    <name type="scientific">Zarea fungicola</name>
    <dbReference type="NCBI Taxonomy" id="93591"/>
    <lineage>
        <taxon>Eukaryota</taxon>
        <taxon>Fungi</taxon>
        <taxon>Dikarya</taxon>
        <taxon>Ascomycota</taxon>
        <taxon>Pezizomycotina</taxon>
        <taxon>Sordariomycetes</taxon>
        <taxon>Hypocreomycetidae</taxon>
        <taxon>Hypocreales</taxon>
        <taxon>Cordycipitaceae</taxon>
        <taxon>Zarea</taxon>
    </lineage>
</organism>